<name>A0A1M4SNY0_9THEO</name>
<dbReference type="GO" id="GO:0016987">
    <property type="term" value="F:sigma factor activity"/>
    <property type="evidence" value="ECO:0007669"/>
    <property type="project" value="UniProtKB-KW"/>
</dbReference>
<dbReference type="OrthoDB" id="9795666at2"/>
<reference evidence="8 9" key="1">
    <citation type="submission" date="2016-11" db="EMBL/GenBank/DDBJ databases">
        <authorList>
            <person name="Jaros S."/>
            <person name="Januszkiewicz K."/>
            <person name="Wedrychowicz H."/>
        </authorList>
    </citation>
    <scope>NUCLEOTIDE SEQUENCE [LARGE SCALE GENOMIC DNA]</scope>
    <source>
        <strain evidence="8 9">DSM 17918</strain>
    </source>
</reference>
<evidence type="ECO:0000256" key="1">
    <source>
        <dbReference type="ARBA" id="ARBA00010641"/>
    </source>
</evidence>
<keyword evidence="5" id="KW-0804">Transcription</keyword>
<evidence type="ECO:0000256" key="3">
    <source>
        <dbReference type="ARBA" id="ARBA00023082"/>
    </source>
</evidence>
<dbReference type="GO" id="GO:0006352">
    <property type="term" value="P:DNA-templated transcription initiation"/>
    <property type="evidence" value="ECO:0007669"/>
    <property type="project" value="InterPro"/>
</dbReference>
<dbReference type="SUPFAM" id="SSF88659">
    <property type="entry name" value="Sigma3 and sigma4 domains of RNA polymerase sigma factors"/>
    <property type="match status" value="1"/>
</dbReference>
<gene>
    <name evidence="8" type="ORF">SAMN02746089_00087</name>
</gene>
<dbReference type="SUPFAM" id="SSF88946">
    <property type="entry name" value="Sigma2 domain of RNA polymerase sigma factors"/>
    <property type="match status" value="1"/>
</dbReference>
<dbReference type="InterPro" id="IPR036388">
    <property type="entry name" value="WH-like_DNA-bd_sf"/>
</dbReference>
<feature type="domain" description="RNA polymerase sigma-70 region 2" evidence="6">
    <location>
        <begin position="6"/>
        <end position="74"/>
    </location>
</feature>
<dbReference type="NCBIfam" id="TIGR02937">
    <property type="entry name" value="sigma70-ECF"/>
    <property type="match status" value="1"/>
</dbReference>
<dbReference type="PANTHER" id="PTHR43133">
    <property type="entry name" value="RNA POLYMERASE ECF-TYPE SIGMA FACTO"/>
    <property type="match status" value="1"/>
</dbReference>
<dbReference type="RefSeq" id="WP_073341121.1">
    <property type="nucleotide sequence ID" value="NZ_FQVH01000001.1"/>
</dbReference>
<accession>A0A1M4SNY0</accession>
<feature type="domain" description="RNA polymerase sigma factor 70 region 4 type 2" evidence="7">
    <location>
        <begin position="96"/>
        <end position="145"/>
    </location>
</feature>
<keyword evidence="2" id="KW-0805">Transcription regulation</keyword>
<evidence type="ECO:0000259" key="7">
    <source>
        <dbReference type="Pfam" id="PF08281"/>
    </source>
</evidence>
<dbReference type="InterPro" id="IPR039425">
    <property type="entry name" value="RNA_pol_sigma-70-like"/>
</dbReference>
<dbReference type="Pfam" id="PF08281">
    <property type="entry name" value="Sigma70_r4_2"/>
    <property type="match status" value="1"/>
</dbReference>
<dbReference type="Proteomes" id="UP000184088">
    <property type="component" value="Unassembled WGS sequence"/>
</dbReference>
<dbReference type="Gene3D" id="1.10.10.10">
    <property type="entry name" value="Winged helix-like DNA-binding domain superfamily/Winged helix DNA-binding domain"/>
    <property type="match status" value="1"/>
</dbReference>
<dbReference type="AlphaFoldDB" id="A0A1M4SNY0"/>
<evidence type="ECO:0000256" key="5">
    <source>
        <dbReference type="ARBA" id="ARBA00023163"/>
    </source>
</evidence>
<dbReference type="STRING" id="1121256.SAMN02746089_00087"/>
<comment type="similarity">
    <text evidence="1">Belongs to the sigma-70 factor family. ECF subfamily.</text>
</comment>
<evidence type="ECO:0000313" key="9">
    <source>
        <dbReference type="Proteomes" id="UP000184088"/>
    </source>
</evidence>
<dbReference type="Pfam" id="PF04542">
    <property type="entry name" value="Sigma70_r2"/>
    <property type="match status" value="1"/>
</dbReference>
<dbReference type="InterPro" id="IPR007627">
    <property type="entry name" value="RNA_pol_sigma70_r2"/>
</dbReference>
<keyword evidence="3" id="KW-0731">Sigma factor</keyword>
<dbReference type="InterPro" id="IPR013324">
    <property type="entry name" value="RNA_pol_sigma_r3/r4-like"/>
</dbReference>
<dbReference type="InterPro" id="IPR014284">
    <property type="entry name" value="RNA_pol_sigma-70_dom"/>
</dbReference>
<dbReference type="InterPro" id="IPR013325">
    <property type="entry name" value="RNA_pol_sigma_r2"/>
</dbReference>
<proteinExistence type="inferred from homology"/>
<dbReference type="EMBL" id="FQVH01000001">
    <property type="protein sequence ID" value="SHE33872.1"/>
    <property type="molecule type" value="Genomic_DNA"/>
</dbReference>
<evidence type="ECO:0000256" key="4">
    <source>
        <dbReference type="ARBA" id="ARBA00023125"/>
    </source>
</evidence>
<protein>
    <submittedName>
        <fullName evidence="8">RNA polymerase sigma-70 factor, ECF subfamily</fullName>
    </submittedName>
</protein>
<organism evidence="8 9">
    <name type="scientific">Caldanaerobius fijiensis DSM 17918</name>
    <dbReference type="NCBI Taxonomy" id="1121256"/>
    <lineage>
        <taxon>Bacteria</taxon>
        <taxon>Bacillati</taxon>
        <taxon>Bacillota</taxon>
        <taxon>Clostridia</taxon>
        <taxon>Thermoanaerobacterales</taxon>
        <taxon>Thermoanaerobacteraceae</taxon>
        <taxon>Caldanaerobius</taxon>
    </lineage>
</organism>
<evidence type="ECO:0000256" key="2">
    <source>
        <dbReference type="ARBA" id="ARBA00023015"/>
    </source>
</evidence>
<keyword evidence="9" id="KW-1185">Reference proteome</keyword>
<dbReference type="GO" id="GO:0003677">
    <property type="term" value="F:DNA binding"/>
    <property type="evidence" value="ECO:0007669"/>
    <property type="project" value="UniProtKB-KW"/>
</dbReference>
<dbReference type="PANTHER" id="PTHR43133:SF8">
    <property type="entry name" value="RNA POLYMERASE SIGMA FACTOR HI_1459-RELATED"/>
    <property type="match status" value="1"/>
</dbReference>
<dbReference type="InterPro" id="IPR013249">
    <property type="entry name" value="RNA_pol_sigma70_r4_t2"/>
</dbReference>
<dbReference type="Gene3D" id="1.10.1740.10">
    <property type="match status" value="1"/>
</dbReference>
<evidence type="ECO:0000259" key="6">
    <source>
        <dbReference type="Pfam" id="PF04542"/>
    </source>
</evidence>
<sequence length="155" mass="18479">MSIEQLYEKFEKDLMRFACSIARDGHEAADLVQETFLKAMSNIELIKILPEYKQKAWLFTTLKHCLLDIRRREKTVTPLEQEDDIPFEDDFDSKIQFQNILAYLPERLQDIVYKHYVLGMTSRQIAKVLSIPDATVRYHLHTARKIIKNKMDRRY</sequence>
<evidence type="ECO:0000313" key="8">
    <source>
        <dbReference type="EMBL" id="SHE33872.1"/>
    </source>
</evidence>
<keyword evidence="4" id="KW-0238">DNA-binding</keyword>